<comment type="caution">
    <text evidence="2">The sequence shown here is derived from an EMBL/GenBank/DDBJ whole genome shotgun (WGS) entry which is preliminary data.</text>
</comment>
<reference evidence="2" key="1">
    <citation type="submission" date="2020-12" db="EMBL/GenBank/DDBJ databases">
        <title>Devosia sp. MSA67 isolated from Mo River.</title>
        <authorList>
            <person name="Ma F."/>
            <person name="Zi Z."/>
        </authorList>
    </citation>
    <scope>NUCLEOTIDE SEQUENCE</scope>
    <source>
        <strain evidence="2">MSA67</strain>
    </source>
</reference>
<dbReference type="AlphaFoldDB" id="A0A934IXE9"/>
<protein>
    <recommendedName>
        <fullName evidence="4">Lipoprotein</fullName>
    </recommendedName>
</protein>
<dbReference type="Proteomes" id="UP000602124">
    <property type="component" value="Unassembled WGS sequence"/>
</dbReference>
<dbReference type="EMBL" id="JAEKMH010000001">
    <property type="protein sequence ID" value="MBJ3783995.1"/>
    <property type="molecule type" value="Genomic_DNA"/>
</dbReference>
<gene>
    <name evidence="2" type="ORF">JEQ47_04600</name>
</gene>
<organism evidence="2 3">
    <name type="scientific">Devosia sediminis</name>
    <dbReference type="NCBI Taxonomy" id="2798801"/>
    <lineage>
        <taxon>Bacteria</taxon>
        <taxon>Pseudomonadati</taxon>
        <taxon>Pseudomonadota</taxon>
        <taxon>Alphaproteobacteria</taxon>
        <taxon>Hyphomicrobiales</taxon>
        <taxon>Devosiaceae</taxon>
        <taxon>Devosia</taxon>
    </lineage>
</organism>
<keyword evidence="3" id="KW-1185">Reference proteome</keyword>
<proteinExistence type="predicted"/>
<dbReference type="RefSeq" id="WP_198875202.1">
    <property type="nucleotide sequence ID" value="NZ_JAEKMH010000001.1"/>
</dbReference>
<evidence type="ECO:0000313" key="2">
    <source>
        <dbReference type="EMBL" id="MBJ3783995.1"/>
    </source>
</evidence>
<evidence type="ECO:0008006" key="4">
    <source>
        <dbReference type="Google" id="ProtNLM"/>
    </source>
</evidence>
<sequence length="161" mass="16883">MRHMLALVIALLALVAPAKADEAMVRAFMEDWIEEQGGAAEETDMAIGFVDLDYDRVDEAIVLLSGQYWCGSGGCDALVLRSNANGYDIIMESSVTRAPIGVLGTSSNGFRDLFVQIGGGGLPAGPVAMRFDGAAYPSNPTADGEDLPEGFKGKVVIPAAD</sequence>
<name>A0A934IXE9_9HYPH</name>
<keyword evidence="1" id="KW-0732">Signal</keyword>
<feature type="signal peptide" evidence="1">
    <location>
        <begin position="1"/>
        <end position="20"/>
    </location>
</feature>
<accession>A0A934IXE9</accession>
<evidence type="ECO:0000256" key="1">
    <source>
        <dbReference type="SAM" id="SignalP"/>
    </source>
</evidence>
<feature type="chain" id="PRO_5037380757" description="Lipoprotein" evidence="1">
    <location>
        <begin position="21"/>
        <end position="161"/>
    </location>
</feature>
<evidence type="ECO:0000313" key="3">
    <source>
        <dbReference type="Proteomes" id="UP000602124"/>
    </source>
</evidence>